<accession>A0A165E206</accession>
<organism evidence="1 2">
    <name type="scientific">Laetiporus sulphureus 93-53</name>
    <dbReference type="NCBI Taxonomy" id="1314785"/>
    <lineage>
        <taxon>Eukaryota</taxon>
        <taxon>Fungi</taxon>
        <taxon>Dikarya</taxon>
        <taxon>Basidiomycota</taxon>
        <taxon>Agaricomycotina</taxon>
        <taxon>Agaricomycetes</taxon>
        <taxon>Polyporales</taxon>
        <taxon>Laetiporus</taxon>
    </lineage>
</organism>
<dbReference type="RefSeq" id="XP_040763834.1">
    <property type="nucleotide sequence ID" value="XM_040901546.1"/>
</dbReference>
<dbReference type="SUPFAM" id="SSF52047">
    <property type="entry name" value="RNI-like"/>
    <property type="match status" value="1"/>
</dbReference>
<gene>
    <name evidence="1" type="ORF">LAESUDRAFT_197771</name>
</gene>
<sequence>MAAPTVDASAAPPVNDPQPRLPLEICERIIDHLDPDWYAGERQTLLNCALICRGWYAESRAVLFEEPELRTWKQAVACVTSLKQIPLLAARVRQLRIGHHSDSETVVTGAELASILVMLAEKLPNLARLAFSHVSFEHCSMRVLAFWSLHEFSHITSLWLLSVTLPSASPFVQVICSFPHLQDLYCYDLRWSESRSMASLPEHHRMPLRTVTSLEYDLSCFEDIGHILLGLLDQKILKSLRLESAVSEAALAFTQDMLNMAGTRLEGATILFQAPEEDAGGNFQSLLLHPISFEANDNLQSPSLAIFTSNTNDVALFVQSLLLPVLDTISSKGLKDVHFVVASHSKLETDALLNAFDLEVCIQIDELLAEGTFCRTARCIHRFPYRHRWIG</sequence>
<evidence type="ECO:0000313" key="1">
    <source>
        <dbReference type="EMBL" id="KZT06094.1"/>
    </source>
</evidence>
<evidence type="ECO:0008006" key="3">
    <source>
        <dbReference type="Google" id="ProtNLM"/>
    </source>
</evidence>
<evidence type="ECO:0000313" key="2">
    <source>
        <dbReference type="Proteomes" id="UP000076871"/>
    </source>
</evidence>
<protein>
    <recommendedName>
        <fullName evidence="3">F-box domain-containing protein</fullName>
    </recommendedName>
</protein>
<name>A0A165E206_9APHY</name>
<dbReference type="AlphaFoldDB" id="A0A165E206"/>
<dbReference type="EMBL" id="KV427626">
    <property type="protein sequence ID" value="KZT06094.1"/>
    <property type="molecule type" value="Genomic_DNA"/>
</dbReference>
<dbReference type="GeneID" id="63818578"/>
<proteinExistence type="predicted"/>
<dbReference type="InParanoid" id="A0A165E206"/>
<dbReference type="Proteomes" id="UP000076871">
    <property type="component" value="Unassembled WGS sequence"/>
</dbReference>
<keyword evidence="2" id="KW-1185">Reference proteome</keyword>
<reference evidence="1 2" key="1">
    <citation type="journal article" date="2016" name="Mol. Biol. Evol.">
        <title>Comparative Genomics of Early-Diverging Mushroom-Forming Fungi Provides Insights into the Origins of Lignocellulose Decay Capabilities.</title>
        <authorList>
            <person name="Nagy L.G."/>
            <person name="Riley R."/>
            <person name="Tritt A."/>
            <person name="Adam C."/>
            <person name="Daum C."/>
            <person name="Floudas D."/>
            <person name="Sun H."/>
            <person name="Yadav J.S."/>
            <person name="Pangilinan J."/>
            <person name="Larsson K.H."/>
            <person name="Matsuura K."/>
            <person name="Barry K."/>
            <person name="Labutti K."/>
            <person name="Kuo R."/>
            <person name="Ohm R.A."/>
            <person name="Bhattacharya S.S."/>
            <person name="Shirouzu T."/>
            <person name="Yoshinaga Y."/>
            <person name="Martin F.M."/>
            <person name="Grigoriev I.V."/>
            <person name="Hibbett D.S."/>
        </authorList>
    </citation>
    <scope>NUCLEOTIDE SEQUENCE [LARGE SCALE GENOMIC DNA]</scope>
    <source>
        <strain evidence="1 2">93-53</strain>
    </source>
</reference>
<dbReference type="OrthoDB" id="2739721at2759"/>